<evidence type="ECO:0000256" key="1">
    <source>
        <dbReference type="SAM" id="SignalP"/>
    </source>
</evidence>
<protein>
    <recommendedName>
        <fullName evidence="4">Acid stress chaperone HdeA</fullName>
    </recommendedName>
</protein>
<gene>
    <name evidence="2" type="ORF">GCM10023147_04590</name>
</gene>
<evidence type="ECO:0000313" key="3">
    <source>
        <dbReference type="Proteomes" id="UP001500635"/>
    </source>
</evidence>
<name>A0ABP8J3G4_9ACTN</name>
<reference evidence="3" key="1">
    <citation type="journal article" date="2019" name="Int. J. Syst. Evol. Microbiol.">
        <title>The Global Catalogue of Microorganisms (GCM) 10K type strain sequencing project: providing services to taxonomists for standard genome sequencing and annotation.</title>
        <authorList>
            <consortium name="The Broad Institute Genomics Platform"/>
            <consortium name="The Broad Institute Genome Sequencing Center for Infectious Disease"/>
            <person name="Wu L."/>
            <person name="Ma J."/>
        </authorList>
    </citation>
    <scope>NUCLEOTIDE SEQUENCE [LARGE SCALE GENOMIC DNA]</scope>
    <source>
        <strain evidence="3">JCM 17688</strain>
    </source>
</reference>
<evidence type="ECO:0008006" key="4">
    <source>
        <dbReference type="Google" id="ProtNLM"/>
    </source>
</evidence>
<keyword evidence="3" id="KW-1185">Reference proteome</keyword>
<comment type="caution">
    <text evidence="2">The sequence shown here is derived from an EMBL/GenBank/DDBJ whole genome shotgun (WGS) entry which is preliminary data.</text>
</comment>
<accession>A0ABP8J3G4</accession>
<dbReference type="RefSeq" id="WP_344990279.1">
    <property type="nucleotide sequence ID" value="NZ_BAABFR010000004.1"/>
</dbReference>
<feature type="signal peptide" evidence="1">
    <location>
        <begin position="1"/>
        <end position="47"/>
    </location>
</feature>
<feature type="chain" id="PRO_5046296804" description="Acid stress chaperone HdeA" evidence="1">
    <location>
        <begin position="48"/>
        <end position="110"/>
    </location>
</feature>
<proteinExistence type="predicted"/>
<organism evidence="2 3">
    <name type="scientific">Tsukamurella soli</name>
    <dbReference type="NCBI Taxonomy" id="644556"/>
    <lineage>
        <taxon>Bacteria</taxon>
        <taxon>Bacillati</taxon>
        <taxon>Actinomycetota</taxon>
        <taxon>Actinomycetes</taxon>
        <taxon>Mycobacteriales</taxon>
        <taxon>Tsukamurellaceae</taxon>
        <taxon>Tsukamurella</taxon>
    </lineage>
</organism>
<sequence>MTLDSTPRTRITRRSRTAPRRRVSSLVTAAFAAAVILSLGGCAKAGADTTCKDFLGMSSQDQTSQVSTLYKDKHGSEPAALAATALQQEAIAYCNTAGRSDSKIKEIPIS</sequence>
<dbReference type="Proteomes" id="UP001500635">
    <property type="component" value="Unassembled WGS sequence"/>
</dbReference>
<keyword evidence="1" id="KW-0732">Signal</keyword>
<dbReference type="EMBL" id="BAABFR010000004">
    <property type="protein sequence ID" value="GAA4384314.1"/>
    <property type="molecule type" value="Genomic_DNA"/>
</dbReference>
<evidence type="ECO:0000313" key="2">
    <source>
        <dbReference type="EMBL" id="GAA4384314.1"/>
    </source>
</evidence>